<keyword evidence="19" id="KW-1185">Reference proteome</keyword>
<evidence type="ECO:0000313" key="19">
    <source>
        <dbReference type="Proteomes" id="UP000827986"/>
    </source>
</evidence>
<keyword evidence="6 15" id="KW-0479">Metal-binding</keyword>
<keyword evidence="9 15" id="KW-0408">Iron</keyword>
<reference evidence="18" key="1">
    <citation type="submission" date="2021-09" db="EMBL/GenBank/DDBJ databases">
        <title>The genome of Mauremys mutica provides insights into the evolution of semi-aquatic lifestyle.</title>
        <authorList>
            <person name="Gong S."/>
            <person name="Gao Y."/>
        </authorList>
    </citation>
    <scope>NUCLEOTIDE SEQUENCE</scope>
    <source>
        <strain evidence="18">MM-2020</strain>
        <tissue evidence="18">Muscle</tissue>
    </source>
</reference>
<organism evidence="18 19">
    <name type="scientific">Mauremys mutica</name>
    <name type="common">yellowpond turtle</name>
    <dbReference type="NCBI Taxonomy" id="74926"/>
    <lineage>
        <taxon>Eukaryota</taxon>
        <taxon>Metazoa</taxon>
        <taxon>Chordata</taxon>
        <taxon>Craniata</taxon>
        <taxon>Vertebrata</taxon>
        <taxon>Euteleostomi</taxon>
        <taxon>Archelosauria</taxon>
        <taxon>Testudinata</taxon>
        <taxon>Testudines</taxon>
        <taxon>Cryptodira</taxon>
        <taxon>Durocryptodira</taxon>
        <taxon>Testudinoidea</taxon>
        <taxon>Geoemydidae</taxon>
        <taxon>Geoemydinae</taxon>
        <taxon>Mauremys</taxon>
    </lineage>
</organism>
<comment type="function">
    <text evidence="15">Lyase that catalyzes the covalent linking of the heme group to the cytochrome C apoprotein to produce the mature functional cytochrome.</text>
</comment>
<evidence type="ECO:0000256" key="10">
    <source>
        <dbReference type="ARBA" id="ARBA00023128"/>
    </source>
</evidence>
<proteinExistence type="inferred from homology"/>
<dbReference type="Proteomes" id="UP000827986">
    <property type="component" value="Unassembled WGS sequence"/>
</dbReference>
<comment type="subcellular location">
    <subcellularLocation>
        <location evidence="1">Membrane</location>
        <topology evidence="1">Multi-pass membrane protein</topology>
    </subcellularLocation>
    <subcellularLocation>
        <location evidence="2 15">Mitochondrion inner membrane</location>
    </subcellularLocation>
</comment>
<keyword evidence="4 15" id="KW-0349">Heme</keyword>
<keyword evidence="8 16" id="KW-1133">Transmembrane helix</keyword>
<feature type="transmembrane region" description="Helical" evidence="16">
    <location>
        <begin position="117"/>
        <end position="141"/>
    </location>
</feature>
<keyword evidence="7 15" id="KW-0999">Mitochondrion inner membrane</keyword>
<evidence type="ECO:0000256" key="13">
    <source>
        <dbReference type="ARBA" id="ARBA00023944"/>
    </source>
</evidence>
<dbReference type="GO" id="GO:0046872">
    <property type="term" value="F:metal ion binding"/>
    <property type="evidence" value="ECO:0007669"/>
    <property type="project" value="UniProtKB-KW"/>
</dbReference>
<evidence type="ECO:0000259" key="17">
    <source>
        <dbReference type="PROSITE" id="PS50922"/>
    </source>
</evidence>
<feature type="transmembrane region" description="Helical" evidence="16">
    <location>
        <begin position="6"/>
        <end position="26"/>
    </location>
</feature>
<dbReference type="EMBL" id="JAHDVG010000487">
    <property type="protein sequence ID" value="KAH1165977.1"/>
    <property type="molecule type" value="Genomic_DNA"/>
</dbReference>
<name>A0A9D3WRQ2_9SAUR</name>
<evidence type="ECO:0000256" key="16">
    <source>
        <dbReference type="SAM" id="Phobius"/>
    </source>
</evidence>
<keyword evidence="5 14" id="KW-0812">Transmembrane</keyword>
<dbReference type="PANTHER" id="PTHR12743">
    <property type="entry name" value="CYTOCHROME C1 HEME LYASE"/>
    <property type="match status" value="1"/>
</dbReference>
<gene>
    <name evidence="18" type="ORF">KIL84_015149</name>
</gene>
<dbReference type="InterPro" id="IPR000511">
    <property type="entry name" value="Holocyt_c/c1_synthase"/>
</dbReference>
<evidence type="ECO:0000256" key="2">
    <source>
        <dbReference type="ARBA" id="ARBA00004273"/>
    </source>
</evidence>
<dbReference type="Pfam" id="PF03798">
    <property type="entry name" value="TRAM_LAG1_CLN8"/>
    <property type="match status" value="1"/>
</dbReference>
<evidence type="ECO:0000256" key="4">
    <source>
        <dbReference type="ARBA" id="ARBA00022617"/>
    </source>
</evidence>
<dbReference type="AlphaFoldDB" id="A0A9D3WRQ2"/>
<comment type="similarity">
    <text evidence="3 15">Belongs to the cytochrome c-type heme lyase family.</text>
</comment>
<evidence type="ECO:0000313" key="18">
    <source>
        <dbReference type="EMBL" id="KAH1165977.1"/>
    </source>
</evidence>
<feature type="transmembrane region" description="Helical" evidence="16">
    <location>
        <begin position="54"/>
        <end position="72"/>
    </location>
</feature>
<evidence type="ECO:0000256" key="7">
    <source>
        <dbReference type="ARBA" id="ARBA00022792"/>
    </source>
</evidence>
<evidence type="ECO:0000256" key="12">
    <source>
        <dbReference type="ARBA" id="ARBA00023239"/>
    </source>
</evidence>
<dbReference type="PANTHER" id="PTHR12743:SF0">
    <property type="entry name" value="HOLOCYTOCHROME C-TYPE SYNTHASE"/>
    <property type="match status" value="1"/>
</dbReference>
<dbReference type="PROSITE" id="PS00821">
    <property type="entry name" value="CYTO_HEME_LYASE_1"/>
    <property type="match status" value="1"/>
</dbReference>
<dbReference type="SMART" id="SM00724">
    <property type="entry name" value="TLC"/>
    <property type="match status" value="1"/>
</dbReference>
<dbReference type="EC" id="4.4.1.17" evidence="15"/>
<dbReference type="GO" id="GO:0005743">
    <property type="term" value="C:mitochondrial inner membrane"/>
    <property type="evidence" value="ECO:0007669"/>
    <property type="project" value="UniProtKB-SubCell"/>
</dbReference>
<keyword evidence="11 14" id="KW-0472">Membrane</keyword>
<protein>
    <recommendedName>
        <fullName evidence="15">Holocytochrome c-type synthase</fullName>
        <ecNumber evidence="15">4.4.1.17</ecNumber>
    </recommendedName>
</protein>
<feature type="transmembrane region" description="Helical" evidence="16">
    <location>
        <begin position="217"/>
        <end position="235"/>
    </location>
</feature>
<evidence type="ECO:0000256" key="5">
    <source>
        <dbReference type="ARBA" id="ARBA00022692"/>
    </source>
</evidence>
<feature type="transmembrane region" description="Helical" evidence="16">
    <location>
        <begin position="174"/>
        <end position="196"/>
    </location>
</feature>
<keyword evidence="10 15" id="KW-0496">Mitochondrion</keyword>
<dbReference type="PROSITE" id="PS00822">
    <property type="entry name" value="CYTO_HEME_LYASE_2"/>
    <property type="match status" value="1"/>
</dbReference>
<sequence>MATFNKLIIGAAVTSFTIFQLLFHFLSSWASTRITPAFNNLNQKRKIEWNSRTVSTFHALVVGAFCVYILLYDEAVNADHVWGDPSIVKLNIAITTGYLISDLFLITYYWKAIGDKFFVIHHLAALYAYYFVLGEGMLAYFGNFRLLAEFSTPFVNQRWFFEVLGYPKSSKANIINGVLMTIVFFMARIVVMPVYYADVISVFGTEAFHRVGVAAQSAWIISSVVLDVMNLMWMVKITKGCYKVISLIGQEEVKMHVQFFLFKSNLKLEVVMGLSASSPSVAVQSANVSVHPQTASPPSECPMHQEKMEGCPMHMRSPDQGAENQNNNVPAHQERAYEYLECPMKSSTSQMKDDIDSRNMMPPPNQMPSLNQPFPLSTIREESSIPRAHSEQKWVYPSEQMFWNAMLRKGWRWKDDDINPKDMSNIIKIHNQNNEQAWKEILKWEALHAAECPCGPSLIRFGGKAKEYSPRARIRSWMGYELPFDRHDWIIDRCGKEVRYVIDYYDGGEVDKNYQFTILDVRPAFDSLSAVWDRMKVAWWRWTS</sequence>
<evidence type="ECO:0000256" key="1">
    <source>
        <dbReference type="ARBA" id="ARBA00004141"/>
    </source>
</evidence>
<evidence type="ECO:0000256" key="3">
    <source>
        <dbReference type="ARBA" id="ARBA00007255"/>
    </source>
</evidence>
<keyword evidence="12 15" id="KW-0456">Lyase</keyword>
<feature type="transmembrane region" description="Helical" evidence="16">
    <location>
        <begin position="92"/>
        <end position="110"/>
    </location>
</feature>
<dbReference type="InterPro" id="IPR006634">
    <property type="entry name" value="TLC-dom"/>
</dbReference>
<evidence type="ECO:0000256" key="9">
    <source>
        <dbReference type="ARBA" id="ARBA00023004"/>
    </source>
</evidence>
<comment type="catalytic activity">
    <reaction evidence="13">
        <text>holo-[cytochrome c] = apo-[cytochrome c] + heme b</text>
        <dbReference type="Rhea" id="RHEA:22648"/>
        <dbReference type="Rhea" id="RHEA-COMP:10725"/>
        <dbReference type="Rhea" id="RHEA-COMP:10726"/>
        <dbReference type="ChEBI" id="CHEBI:29950"/>
        <dbReference type="ChEBI" id="CHEBI:60344"/>
        <dbReference type="ChEBI" id="CHEBI:83739"/>
        <dbReference type="EC" id="4.4.1.17"/>
    </reaction>
    <physiologicalReaction direction="right-to-left" evidence="13">
        <dbReference type="Rhea" id="RHEA:22650"/>
    </physiologicalReaction>
</comment>
<evidence type="ECO:0000256" key="6">
    <source>
        <dbReference type="ARBA" id="ARBA00022723"/>
    </source>
</evidence>
<evidence type="ECO:0000256" key="11">
    <source>
        <dbReference type="ARBA" id="ARBA00023136"/>
    </source>
</evidence>
<dbReference type="PROSITE" id="PS50922">
    <property type="entry name" value="TLC"/>
    <property type="match status" value="1"/>
</dbReference>
<evidence type="ECO:0000256" key="15">
    <source>
        <dbReference type="RuleBase" id="RU363130"/>
    </source>
</evidence>
<feature type="domain" description="TLC" evidence="17">
    <location>
        <begin position="44"/>
        <end position="246"/>
    </location>
</feature>
<accession>A0A9D3WRQ2</accession>
<evidence type="ECO:0000256" key="14">
    <source>
        <dbReference type="PROSITE-ProRule" id="PRU00205"/>
    </source>
</evidence>
<dbReference type="Pfam" id="PF01265">
    <property type="entry name" value="Cyto_heme_lyase"/>
    <property type="match status" value="1"/>
</dbReference>
<evidence type="ECO:0000256" key="8">
    <source>
        <dbReference type="ARBA" id="ARBA00022989"/>
    </source>
</evidence>
<dbReference type="GO" id="GO:0004408">
    <property type="term" value="F:holocytochrome-c synthase activity"/>
    <property type="evidence" value="ECO:0007669"/>
    <property type="project" value="UniProtKB-EC"/>
</dbReference>
<comment type="caution">
    <text evidence="18">The sequence shown here is derived from an EMBL/GenBank/DDBJ whole genome shotgun (WGS) entry which is preliminary data.</text>
</comment>